<evidence type="ECO:0000313" key="3">
    <source>
        <dbReference type="Proteomes" id="UP001368654"/>
    </source>
</evidence>
<organism evidence="2 3">
    <name type="scientific">Microbacterium marmarense</name>
    <dbReference type="NCBI Taxonomy" id="3122051"/>
    <lineage>
        <taxon>Bacteria</taxon>
        <taxon>Bacillati</taxon>
        <taxon>Actinomycetota</taxon>
        <taxon>Actinomycetes</taxon>
        <taxon>Micrococcales</taxon>
        <taxon>Microbacteriaceae</taxon>
        <taxon>Microbacterium</taxon>
    </lineage>
</organism>
<dbReference type="InterPro" id="IPR008136">
    <property type="entry name" value="CinA_C"/>
</dbReference>
<proteinExistence type="predicted"/>
<sequence>MTQGRAAEVLEALSKRGWSIATAESLTGGLLAAEIVGISGASTHMRGGVIAYATDVKETVLGVDAHLLKESGPVHPDVAEQMAVGVRRALDSDVGLATTGVAGPLEQDGHPVGTVYVAVSTPDGCSVAALDLDGDRAEIRAQSVDHALALCLSALQAP</sequence>
<dbReference type="InterPro" id="IPR036653">
    <property type="entry name" value="CinA-like_C"/>
</dbReference>
<name>A0ABU8LYF5_9MICO</name>
<dbReference type="Pfam" id="PF02464">
    <property type="entry name" value="CinA"/>
    <property type="match status" value="1"/>
</dbReference>
<gene>
    <name evidence="2" type="ORF">WDU96_11840</name>
</gene>
<keyword evidence="3" id="KW-1185">Reference proteome</keyword>
<dbReference type="Proteomes" id="UP001368654">
    <property type="component" value="Unassembled WGS sequence"/>
</dbReference>
<dbReference type="NCBIfam" id="TIGR00199">
    <property type="entry name" value="PncC_domain"/>
    <property type="match status" value="1"/>
</dbReference>
<dbReference type="RefSeq" id="WP_337338729.1">
    <property type="nucleotide sequence ID" value="NZ_JBBDGL010000004.1"/>
</dbReference>
<evidence type="ECO:0000313" key="2">
    <source>
        <dbReference type="EMBL" id="MEJ1156290.1"/>
    </source>
</evidence>
<feature type="domain" description="CinA C-terminal" evidence="1">
    <location>
        <begin position="6"/>
        <end position="153"/>
    </location>
</feature>
<accession>A0ABU8LYF5</accession>
<evidence type="ECO:0000259" key="1">
    <source>
        <dbReference type="Pfam" id="PF02464"/>
    </source>
</evidence>
<comment type="caution">
    <text evidence="2">The sequence shown here is derived from an EMBL/GenBank/DDBJ whole genome shotgun (WGS) entry which is preliminary data.</text>
</comment>
<dbReference type="EMBL" id="JBBDGL010000004">
    <property type="protein sequence ID" value="MEJ1156290.1"/>
    <property type="molecule type" value="Genomic_DNA"/>
</dbReference>
<protein>
    <submittedName>
        <fullName evidence="2">CinA family protein</fullName>
    </submittedName>
</protein>
<reference evidence="2 3" key="1">
    <citation type="submission" date="2024-02" db="EMBL/GenBank/DDBJ databases">
        <authorList>
            <person name="Saticioglu I.B."/>
        </authorList>
    </citation>
    <scope>NUCLEOTIDE SEQUENCE [LARGE SCALE GENOMIC DNA]</scope>
    <source>
        <strain evidence="2 3">Mu-86</strain>
    </source>
</reference>
<dbReference type="Gene3D" id="3.90.950.20">
    <property type="entry name" value="CinA-like"/>
    <property type="match status" value="1"/>
</dbReference>
<dbReference type="SUPFAM" id="SSF142433">
    <property type="entry name" value="CinA-like"/>
    <property type="match status" value="1"/>
</dbReference>